<protein>
    <submittedName>
        <fullName evidence="1">Syntaxin-41</fullName>
    </submittedName>
</protein>
<name>A0A1D6GPB7_MAIZE</name>
<proteinExistence type="predicted"/>
<reference evidence="1" key="1">
    <citation type="submission" date="2015-12" db="EMBL/GenBank/DDBJ databases">
        <title>Update maize B73 reference genome by single molecule sequencing technologies.</title>
        <authorList>
            <consortium name="Maize Genome Sequencing Project"/>
            <person name="Ware D."/>
        </authorList>
    </citation>
    <scope>NUCLEOTIDE SEQUENCE</scope>
    <source>
        <tissue evidence="1">Seedling</tissue>
    </source>
</reference>
<dbReference type="AlphaFoldDB" id="A0A1D6GPB7"/>
<accession>A0A1D6GPB7</accession>
<organism evidence="1">
    <name type="scientific">Zea mays</name>
    <name type="common">Maize</name>
    <dbReference type="NCBI Taxonomy" id="4577"/>
    <lineage>
        <taxon>Eukaryota</taxon>
        <taxon>Viridiplantae</taxon>
        <taxon>Streptophyta</taxon>
        <taxon>Embryophyta</taxon>
        <taxon>Tracheophyta</taxon>
        <taxon>Spermatophyta</taxon>
        <taxon>Magnoliopsida</taxon>
        <taxon>Liliopsida</taxon>
        <taxon>Poales</taxon>
        <taxon>Poaceae</taxon>
        <taxon>PACMAD clade</taxon>
        <taxon>Panicoideae</taxon>
        <taxon>Andropogonodae</taxon>
        <taxon>Andropogoneae</taxon>
        <taxon>Tripsacinae</taxon>
        <taxon>Zea</taxon>
    </lineage>
</organism>
<sequence>MNMNGTKSTFEDDEFDDVVRFILVFTCCIPDFGDSFYLCVFDISMRSAYGL</sequence>
<evidence type="ECO:0000313" key="1">
    <source>
        <dbReference type="EMBL" id="AQK65013.1"/>
    </source>
</evidence>
<gene>
    <name evidence="1" type="ORF">ZEAMMB73_Zm00001d013996</name>
</gene>
<dbReference type="EMBL" id="CM000781">
    <property type="protein sequence ID" value="AQK65013.1"/>
    <property type="molecule type" value="Genomic_DNA"/>
</dbReference>